<keyword evidence="18" id="KW-1185">Reference proteome</keyword>
<evidence type="ECO:0000256" key="8">
    <source>
        <dbReference type="ARBA" id="ARBA00022605"/>
    </source>
</evidence>
<evidence type="ECO:0000256" key="10">
    <source>
        <dbReference type="ARBA" id="ARBA00022679"/>
    </source>
</evidence>
<evidence type="ECO:0000256" key="13">
    <source>
        <dbReference type="ARBA" id="ARBA00023102"/>
    </source>
</evidence>
<keyword evidence="8 15" id="KW-0028">Amino-acid biosynthesis</keyword>
<keyword evidence="11 15" id="KW-0547">Nucleotide-binding</keyword>
<comment type="caution">
    <text evidence="17">The sequence shown here is derived from an EMBL/GenBank/DDBJ whole genome shotgun (WGS) entry which is preliminary data.</text>
</comment>
<dbReference type="PANTHER" id="PTHR21403:SF8">
    <property type="entry name" value="ATP PHOSPHORIBOSYLTRANSFERASE"/>
    <property type="match status" value="1"/>
</dbReference>
<comment type="similarity">
    <text evidence="4 15">Belongs to the ATP phosphoribosyltransferase family. Short subfamily.</text>
</comment>
<organism evidence="17 18">
    <name type="scientific">Pectinatus haikarae</name>
    <dbReference type="NCBI Taxonomy" id="349096"/>
    <lineage>
        <taxon>Bacteria</taxon>
        <taxon>Bacillati</taxon>
        <taxon>Bacillota</taxon>
        <taxon>Negativicutes</taxon>
        <taxon>Selenomonadales</taxon>
        <taxon>Selenomonadaceae</taxon>
        <taxon>Pectinatus</taxon>
    </lineage>
</organism>
<dbReference type="InterPro" id="IPR001348">
    <property type="entry name" value="ATP_PRibTrfase_HisG"/>
</dbReference>
<dbReference type="CDD" id="cd13595">
    <property type="entry name" value="PBP2_HisGs"/>
    <property type="match status" value="1"/>
</dbReference>
<evidence type="ECO:0000256" key="15">
    <source>
        <dbReference type="HAMAP-Rule" id="MF_01018"/>
    </source>
</evidence>
<evidence type="ECO:0000256" key="7">
    <source>
        <dbReference type="ARBA" id="ARBA00022490"/>
    </source>
</evidence>
<comment type="function">
    <text evidence="14 15">Catalyzes the condensation of ATP and 5-phosphoribose 1-diphosphate to form N'-(5'-phosphoribosyl)-ATP (PR-ATP). Has a crucial role in the pathway because the rate of histidine biosynthesis seems to be controlled primarily by regulation of HisG enzymatic activity.</text>
</comment>
<accession>A0ABT9Y5K2</accession>
<comment type="pathway">
    <text evidence="3 15">Amino-acid biosynthesis; L-histidine biosynthesis; L-histidine from 5-phospho-alpha-D-ribose 1-diphosphate: step 1/9.</text>
</comment>
<dbReference type="Gene3D" id="3.40.190.10">
    <property type="entry name" value="Periplasmic binding protein-like II"/>
    <property type="match status" value="2"/>
</dbReference>
<evidence type="ECO:0000313" key="18">
    <source>
        <dbReference type="Proteomes" id="UP001239167"/>
    </source>
</evidence>
<evidence type="ECO:0000256" key="2">
    <source>
        <dbReference type="ARBA" id="ARBA00004496"/>
    </source>
</evidence>
<dbReference type="SUPFAM" id="SSF53850">
    <property type="entry name" value="Periplasmic binding protein-like II"/>
    <property type="match status" value="1"/>
</dbReference>
<evidence type="ECO:0000259" key="16">
    <source>
        <dbReference type="Pfam" id="PF01634"/>
    </source>
</evidence>
<comment type="catalytic activity">
    <reaction evidence="1 15">
        <text>1-(5-phospho-beta-D-ribosyl)-ATP + diphosphate = 5-phospho-alpha-D-ribose 1-diphosphate + ATP</text>
        <dbReference type="Rhea" id="RHEA:18473"/>
        <dbReference type="ChEBI" id="CHEBI:30616"/>
        <dbReference type="ChEBI" id="CHEBI:33019"/>
        <dbReference type="ChEBI" id="CHEBI:58017"/>
        <dbReference type="ChEBI" id="CHEBI:73183"/>
        <dbReference type="EC" id="2.4.2.17"/>
    </reaction>
</comment>
<dbReference type="HAMAP" id="MF_01018">
    <property type="entry name" value="HisG_Short"/>
    <property type="match status" value="1"/>
</dbReference>
<comment type="subunit">
    <text evidence="15">Heteromultimer composed of HisG and HisZ subunits.</text>
</comment>
<dbReference type="InterPro" id="IPR024893">
    <property type="entry name" value="ATP_PRibTrfase_HisG_short"/>
</dbReference>
<dbReference type="PROSITE" id="PS01316">
    <property type="entry name" value="ATP_P_PHORIBOSYLTR"/>
    <property type="match status" value="1"/>
</dbReference>
<evidence type="ECO:0000256" key="9">
    <source>
        <dbReference type="ARBA" id="ARBA00022676"/>
    </source>
</evidence>
<name>A0ABT9Y5K2_9FIRM</name>
<evidence type="ECO:0000256" key="12">
    <source>
        <dbReference type="ARBA" id="ARBA00022840"/>
    </source>
</evidence>
<keyword evidence="13 15" id="KW-0368">Histidine biosynthesis</keyword>
<evidence type="ECO:0000313" key="17">
    <source>
        <dbReference type="EMBL" id="MDQ0203108.1"/>
    </source>
</evidence>
<keyword evidence="7 15" id="KW-0963">Cytoplasm</keyword>
<reference evidence="17 18" key="1">
    <citation type="submission" date="2023-07" db="EMBL/GenBank/DDBJ databases">
        <title>Genomic Encyclopedia of Type Strains, Phase IV (KMG-IV): sequencing the most valuable type-strain genomes for metagenomic binning, comparative biology and taxonomic classification.</title>
        <authorList>
            <person name="Goeker M."/>
        </authorList>
    </citation>
    <scope>NUCLEOTIDE SEQUENCE [LARGE SCALE GENOMIC DNA]</scope>
    <source>
        <strain evidence="17 18">DSM 16980</strain>
    </source>
</reference>
<dbReference type="GO" id="GO:0003879">
    <property type="term" value="F:ATP phosphoribosyltransferase activity"/>
    <property type="evidence" value="ECO:0007669"/>
    <property type="project" value="UniProtKB-EC"/>
</dbReference>
<feature type="domain" description="ATP phosphoribosyltransferase catalytic" evidence="16">
    <location>
        <begin position="104"/>
        <end position="257"/>
    </location>
</feature>
<evidence type="ECO:0000256" key="4">
    <source>
        <dbReference type="ARBA" id="ARBA00009489"/>
    </source>
</evidence>
<evidence type="ECO:0000256" key="6">
    <source>
        <dbReference type="ARBA" id="ARBA00020998"/>
    </source>
</evidence>
<keyword evidence="9 15" id="KW-0328">Glycosyltransferase</keyword>
<dbReference type="EMBL" id="JAUSUE010000004">
    <property type="protein sequence ID" value="MDQ0203108.1"/>
    <property type="molecule type" value="Genomic_DNA"/>
</dbReference>
<comment type="subcellular location">
    <subcellularLocation>
        <location evidence="2 15">Cytoplasm</location>
    </subcellularLocation>
</comment>
<proteinExistence type="inferred from homology"/>
<dbReference type="Proteomes" id="UP001239167">
    <property type="component" value="Unassembled WGS sequence"/>
</dbReference>
<evidence type="ECO:0000256" key="14">
    <source>
        <dbReference type="ARBA" id="ARBA00024861"/>
    </source>
</evidence>
<sequence length="261" mass="28871">MLSIENGGKFFGCLMGRLPVEEVRLSVPGKEDCIIAKSEKKGVGLMSAENMEYLTIALPKGKVFGKAAELFKKIGYTAEGLSDKSRKLIITNRDKKIRFIITKTADVPVYVEYGAADIGVIGKDVLLESAKDVYELLDLKIAKCHLMMAVAKQAKRAHLADYANTRVATKFPHIAAEFFNSKGMQMEYIKLHGSIELGPIVGLSESIVDIVETGTTLRENDLEEYAFIADATARLIANRVSFKMKFDRISKMLEDLRAIIG</sequence>
<dbReference type="PANTHER" id="PTHR21403">
    <property type="entry name" value="ATP PHOSPHORIBOSYLTRANSFERASE ATP-PRTASE"/>
    <property type="match status" value="1"/>
</dbReference>
<dbReference type="InterPro" id="IPR013820">
    <property type="entry name" value="ATP_PRibTrfase_cat"/>
</dbReference>
<dbReference type="InterPro" id="IPR018198">
    <property type="entry name" value="ATP_PRibTrfase_CS"/>
</dbReference>
<keyword evidence="12 15" id="KW-0067">ATP-binding</keyword>
<keyword evidence="10 15" id="KW-0808">Transferase</keyword>
<dbReference type="Pfam" id="PF01634">
    <property type="entry name" value="HisG"/>
    <property type="match status" value="1"/>
</dbReference>
<evidence type="ECO:0000256" key="1">
    <source>
        <dbReference type="ARBA" id="ARBA00000915"/>
    </source>
</evidence>
<dbReference type="NCBIfam" id="TIGR00070">
    <property type="entry name" value="hisG"/>
    <property type="match status" value="1"/>
</dbReference>
<dbReference type="EC" id="2.4.2.17" evidence="5 15"/>
<evidence type="ECO:0000256" key="3">
    <source>
        <dbReference type="ARBA" id="ARBA00004667"/>
    </source>
</evidence>
<gene>
    <name evidence="15" type="primary">hisG</name>
    <name evidence="17" type="ORF">J2S01_000815</name>
</gene>
<protein>
    <recommendedName>
        <fullName evidence="6 15">ATP phosphoribosyltransferase</fullName>
        <shortName evidence="15">ATP-PRT</shortName>
        <shortName evidence="15">ATP-PRTase</shortName>
        <ecNumber evidence="5 15">2.4.2.17</ecNumber>
    </recommendedName>
</protein>
<comment type="domain">
    <text evidence="15">Lacks the C-terminal regulatory region which is replaced by HisZ.</text>
</comment>
<evidence type="ECO:0000256" key="5">
    <source>
        <dbReference type="ARBA" id="ARBA00011946"/>
    </source>
</evidence>
<evidence type="ECO:0000256" key="11">
    <source>
        <dbReference type="ARBA" id="ARBA00022741"/>
    </source>
</evidence>